<name>A0ABV0LYD6_9HYPH</name>
<sequence>MSKRPQKQSNETDRRLIFLRHAKSAWPEGVTDKERPLATRGSKAASLMGDYMAREGLVPDLALISTARRTEETWALVREKLPRDVEARNFAGLYAAPATTILDILAQVEPGCRSVLIIGHNPGIEQLALTLVGTGNADARQAMAEKYPTAGLAVIDFDAADWQSIGKGSGRLERFVTPRSLE</sequence>
<evidence type="ECO:0000313" key="1">
    <source>
        <dbReference type="EMBL" id="MEQ1404625.1"/>
    </source>
</evidence>
<dbReference type="SUPFAM" id="SSF53254">
    <property type="entry name" value="Phosphoglycerate mutase-like"/>
    <property type="match status" value="1"/>
</dbReference>
<reference evidence="1 2" key="1">
    <citation type="submission" date="2024-05" db="EMBL/GenBank/DDBJ databases">
        <title>Neorhizobium sp. Rsf11, a plant growth promoting and heavy metal resistant PAH-degrader.</title>
        <authorList>
            <person name="Golubev S.N."/>
            <person name="Muratova A.Y."/>
            <person name="Markelova M.I."/>
        </authorList>
    </citation>
    <scope>NUCLEOTIDE SEQUENCE [LARGE SCALE GENOMIC DNA]</scope>
    <source>
        <strain evidence="1 2">Rsf11</strain>
    </source>
</reference>
<dbReference type="InterPro" id="IPR029033">
    <property type="entry name" value="His_PPase_superfam"/>
</dbReference>
<dbReference type="Proteomes" id="UP001496627">
    <property type="component" value="Unassembled WGS sequence"/>
</dbReference>
<dbReference type="CDD" id="cd07067">
    <property type="entry name" value="HP_PGM_like"/>
    <property type="match status" value="1"/>
</dbReference>
<dbReference type="PANTHER" id="PTHR47623">
    <property type="entry name" value="OS09G0287300 PROTEIN"/>
    <property type="match status" value="1"/>
</dbReference>
<dbReference type="EMBL" id="JBEAAL010000003">
    <property type="protein sequence ID" value="MEQ1404625.1"/>
    <property type="molecule type" value="Genomic_DNA"/>
</dbReference>
<dbReference type="Pfam" id="PF00300">
    <property type="entry name" value="His_Phos_1"/>
    <property type="match status" value="1"/>
</dbReference>
<gene>
    <name evidence="1" type="ORF">ABK249_06755</name>
</gene>
<keyword evidence="2" id="KW-1185">Reference proteome</keyword>
<dbReference type="RefSeq" id="WP_348862495.1">
    <property type="nucleotide sequence ID" value="NZ_JBEAAL010000003.1"/>
</dbReference>
<dbReference type="PANTHER" id="PTHR47623:SF1">
    <property type="entry name" value="OS09G0287300 PROTEIN"/>
    <property type="match status" value="1"/>
</dbReference>
<dbReference type="InterPro" id="IPR013078">
    <property type="entry name" value="His_Pase_superF_clade-1"/>
</dbReference>
<organism evidence="1 2">
    <name type="scientific">Neorhizobium phenanthreniclasticum</name>
    <dbReference type="NCBI Taxonomy" id="3157917"/>
    <lineage>
        <taxon>Bacteria</taxon>
        <taxon>Pseudomonadati</taxon>
        <taxon>Pseudomonadota</taxon>
        <taxon>Alphaproteobacteria</taxon>
        <taxon>Hyphomicrobiales</taxon>
        <taxon>Rhizobiaceae</taxon>
        <taxon>Rhizobium/Agrobacterium group</taxon>
        <taxon>Neorhizobium</taxon>
    </lineage>
</organism>
<protein>
    <submittedName>
        <fullName evidence="1">Histidine phosphatase family protein</fullName>
    </submittedName>
</protein>
<proteinExistence type="predicted"/>
<accession>A0ABV0LYD6</accession>
<comment type="caution">
    <text evidence="1">The sequence shown here is derived from an EMBL/GenBank/DDBJ whole genome shotgun (WGS) entry which is preliminary data.</text>
</comment>
<evidence type="ECO:0000313" key="2">
    <source>
        <dbReference type="Proteomes" id="UP001496627"/>
    </source>
</evidence>
<dbReference type="Gene3D" id="3.40.50.1240">
    <property type="entry name" value="Phosphoglycerate mutase-like"/>
    <property type="match status" value="1"/>
</dbReference>